<sequence>MSSILFPSKAVLFFSLLVSGLLLSACGGETETVPAEEQAAAEQAYEVRGFFMETDEANQIISILHEEIPDVMRAMRMRMILEDQEGAEGLERGDMISFTMVRIGNSWYVRNITQLPEDTELDIPENLLEML</sequence>
<organism evidence="2 3">
    <name type="scientific">Cyclonatronum proteinivorum</name>
    <dbReference type="NCBI Taxonomy" id="1457365"/>
    <lineage>
        <taxon>Bacteria</taxon>
        <taxon>Pseudomonadati</taxon>
        <taxon>Balneolota</taxon>
        <taxon>Balneolia</taxon>
        <taxon>Balneolales</taxon>
        <taxon>Cyclonatronaceae</taxon>
        <taxon>Cyclonatronum</taxon>
    </lineage>
</organism>
<evidence type="ECO:0000313" key="2">
    <source>
        <dbReference type="EMBL" id="AXJ00247.1"/>
    </source>
</evidence>
<evidence type="ECO:0000313" key="3">
    <source>
        <dbReference type="Proteomes" id="UP000254808"/>
    </source>
</evidence>
<dbReference type="KEGG" id="cprv:CYPRO_0970"/>
<dbReference type="AlphaFoldDB" id="A0A345UIE5"/>
<keyword evidence="3" id="KW-1185">Reference proteome</keyword>
<feature type="chain" id="PRO_5016799703" evidence="1">
    <location>
        <begin position="25"/>
        <end position="131"/>
    </location>
</feature>
<evidence type="ECO:0000256" key="1">
    <source>
        <dbReference type="SAM" id="SignalP"/>
    </source>
</evidence>
<dbReference type="EMBL" id="CP027806">
    <property type="protein sequence ID" value="AXJ00247.1"/>
    <property type="molecule type" value="Genomic_DNA"/>
</dbReference>
<proteinExistence type="predicted"/>
<gene>
    <name evidence="2" type="ORF">CYPRO_0970</name>
</gene>
<dbReference type="OrthoDB" id="1525369at2"/>
<keyword evidence="1" id="KW-0732">Signal</keyword>
<dbReference type="Proteomes" id="UP000254808">
    <property type="component" value="Chromosome"/>
</dbReference>
<dbReference type="InterPro" id="IPR021647">
    <property type="entry name" value="CusF_Ec"/>
</dbReference>
<dbReference type="Pfam" id="PF11604">
    <property type="entry name" value="CusF_Ec"/>
    <property type="match status" value="1"/>
</dbReference>
<dbReference type="RefSeq" id="WP_114983533.1">
    <property type="nucleotide sequence ID" value="NZ_CP027806.1"/>
</dbReference>
<dbReference type="InterPro" id="IPR042230">
    <property type="entry name" value="CusF_sf"/>
</dbReference>
<reference evidence="2 3" key="1">
    <citation type="submission" date="2018-03" db="EMBL/GenBank/DDBJ databases">
        <title>Phenotypic and genomic properties of Cyclonatronum proteinivorum gen. nov., sp. nov., a haloalkaliphilic bacteroidete from soda lakes possessing Na+-translocating rhodopsin.</title>
        <authorList>
            <person name="Toshchakov S.V."/>
            <person name="Korzhenkov A."/>
            <person name="Samarov N.I."/>
            <person name="Kublanov I.V."/>
            <person name="Muntyan M.S."/>
            <person name="Sorokin D.Y."/>
        </authorList>
    </citation>
    <scope>NUCLEOTIDE SEQUENCE [LARGE SCALE GENOMIC DNA]</scope>
    <source>
        <strain evidence="2 3">Omega</strain>
    </source>
</reference>
<dbReference type="Gene3D" id="2.40.50.320">
    <property type="entry name" value="Copper binding periplasmic protein CusF"/>
    <property type="match status" value="1"/>
</dbReference>
<accession>A0A345UIE5</accession>
<name>A0A345UIE5_9BACT</name>
<feature type="signal peptide" evidence="1">
    <location>
        <begin position="1"/>
        <end position="24"/>
    </location>
</feature>
<protein>
    <submittedName>
        <fullName evidence="2">Cu and Ag efflux protein CusF</fullName>
    </submittedName>
</protein>